<keyword evidence="2" id="KW-1185">Reference proteome</keyword>
<dbReference type="Gramene" id="KGN49327">
    <property type="protein sequence ID" value="KGN49327"/>
    <property type="gene ID" value="Csa_6G520255"/>
</dbReference>
<reference evidence="1 2" key="2">
    <citation type="journal article" date="2009" name="PLoS ONE">
        <title>An integrated genetic and cytogenetic map of the cucumber genome.</title>
        <authorList>
            <person name="Ren Y."/>
            <person name="Zhang Z."/>
            <person name="Liu J."/>
            <person name="Staub J.E."/>
            <person name="Han Y."/>
            <person name="Cheng Z."/>
            <person name="Li X."/>
            <person name="Lu J."/>
            <person name="Miao H."/>
            <person name="Kang H."/>
            <person name="Xie B."/>
            <person name="Gu X."/>
            <person name="Wang X."/>
            <person name="Du Y."/>
            <person name="Jin W."/>
            <person name="Huang S."/>
        </authorList>
    </citation>
    <scope>NUCLEOTIDE SEQUENCE [LARGE SCALE GENOMIC DNA]</scope>
    <source>
        <strain evidence="2">cv. 9930</strain>
    </source>
</reference>
<proteinExistence type="predicted"/>
<evidence type="ECO:0000313" key="2">
    <source>
        <dbReference type="Proteomes" id="UP000029981"/>
    </source>
</evidence>
<reference evidence="1 2" key="4">
    <citation type="journal article" date="2011" name="BMC Genomics">
        <title>RNA-Seq improves annotation of protein-coding genes in the cucumber genome.</title>
        <authorList>
            <person name="Li Z."/>
            <person name="Zhang Z."/>
            <person name="Yan P."/>
            <person name="Huang S."/>
            <person name="Fei Z."/>
            <person name="Lin K."/>
        </authorList>
    </citation>
    <scope>NUCLEOTIDE SEQUENCE [LARGE SCALE GENOMIC DNA]</scope>
    <source>
        <strain evidence="2">cv. 9930</strain>
    </source>
</reference>
<gene>
    <name evidence="1" type="ORF">Csa_6G520255</name>
</gene>
<evidence type="ECO:0000313" key="1">
    <source>
        <dbReference type="EMBL" id="KGN49327.1"/>
    </source>
</evidence>
<reference evidence="1 2" key="3">
    <citation type="journal article" date="2010" name="BMC Genomics">
        <title>Transcriptome sequencing and comparative analysis of cucumber flowers with different sex types.</title>
        <authorList>
            <person name="Guo S."/>
            <person name="Zheng Y."/>
            <person name="Joung J.G."/>
            <person name="Liu S."/>
            <person name="Zhang Z."/>
            <person name="Crasta O.R."/>
            <person name="Sobral B.W."/>
            <person name="Xu Y."/>
            <person name="Huang S."/>
            <person name="Fei Z."/>
        </authorList>
    </citation>
    <scope>NUCLEOTIDE SEQUENCE [LARGE SCALE GENOMIC DNA]</scope>
    <source>
        <strain evidence="2">cv. 9930</strain>
    </source>
</reference>
<dbReference type="AlphaFoldDB" id="A0A0A0KLR2"/>
<name>A0A0A0KLR2_CUCSA</name>
<reference evidence="1 2" key="1">
    <citation type="journal article" date="2009" name="Nat. Genet.">
        <title>The genome of the cucumber, Cucumis sativus L.</title>
        <authorList>
            <person name="Huang S."/>
            <person name="Li R."/>
            <person name="Zhang Z."/>
            <person name="Li L."/>
            <person name="Gu X."/>
            <person name="Fan W."/>
            <person name="Lucas W.J."/>
            <person name="Wang X."/>
            <person name="Xie B."/>
            <person name="Ni P."/>
            <person name="Ren Y."/>
            <person name="Zhu H."/>
            <person name="Li J."/>
            <person name="Lin K."/>
            <person name="Jin W."/>
            <person name="Fei Z."/>
            <person name="Li G."/>
            <person name="Staub J."/>
            <person name="Kilian A."/>
            <person name="van der Vossen E.A."/>
            <person name="Wu Y."/>
            <person name="Guo J."/>
            <person name="He J."/>
            <person name="Jia Z."/>
            <person name="Ren Y."/>
            <person name="Tian G."/>
            <person name="Lu Y."/>
            <person name="Ruan J."/>
            <person name="Qian W."/>
            <person name="Wang M."/>
            <person name="Huang Q."/>
            <person name="Li B."/>
            <person name="Xuan Z."/>
            <person name="Cao J."/>
            <person name="Asan"/>
            <person name="Wu Z."/>
            <person name="Zhang J."/>
            <person name="Cai Q."/>
            <person name="Bai Y."/>
            <person name="Zhao B."/>
            <person name="Han Y."/>
            <person name="Li Y."/>
            <person name="Li X."/>
            <person name="Wang S."/>
            <person name="Shi Q."/>
            <person name="Liu S."/>
            <person name="Cho W.K."/>
            <person name="Kim J.Y."/>
            <person name="Xu Y."/>
            <person name="Heller-Uszynska K."/>
            <person name="Miao H."/>
            <person name="Cheng Z."/>
            <person name="Zhang S."/>
            <person name="Wu J."/>
            <person name="Yang Y."/>
            <person name="Kang H."/>
            <person name="Li M."/>
            <person name="Liang H."/>
            <person name="Ren X."/>
            <person name="Shi Z."/>
            <person name="Wen M."/>
            <person name="Jian M."/>
            <person name="Yang H."/>
            <person name="Zhang G."/>
            <person name="Yang Z."/>
            <person name="Chen R."/>
            <person name="Liu S."/>
            <person name="Li J."/>
            <person name="Ma L."/>
            <person name="Liu H."/>
            <person name="Zhou Y."/>
            <person name="Zhao J."/>
            <person name="Fang X."/>
            <person name="Li G."/>
            <person name="Fang L."/>
            <person name="Li Y."/>
            <person name="Liu D."/>
            <person name="Zheng H."/>
            <person name="Zhang Y."/>
            <person name="Qin N."/>
            <person name="Li Z."/>
            <person name="Yang G."/>
            <person name="Yang S."/>
            <person name="Bolund L."/>
            <person name="Kristiansen K."/>
            <person name="Zheng H."/>
            <person name="Li S."/>
            <person name="Zhang X."/>
            <person name="Yang H."/>
            <person name="Wang J."/>
            <person name="Sun R."/>
            <person name="Zhang B."/>
            <person name="Jiang S."/>
            <person name="Wang J."/>
            <person name="Du Y."/>
            <person name="Li S."/>
        </authorList>
    </citation>
    <scope>NUCLEOTIDE SEQUENCE [LARGE SCALE GENOMIC DNA]</scope>
    <source>
        <strain evidence="2">cv. 9930</strain>
    </source>
</reference>
<sequence length="101" mass="11953">MNTRILLEFVVRNQNADPITRCNPSCIPETDYLLKCLGKSGLALLRWFGFDCFHKKEREKKKRTHTQNRVILNSKERGSNRKMEVKIFGDWRRKTEEVVKG</sequence>
<accession>A0A0A0KLR2</accession>
<organism evidence="1 2">
    <name type="scientific">Cucumis sativus</name>
    <name type="common">Cucumber</name>
    <dbReference type="NCBI Taxonomy" id="3659"/>
    <lineage>
        <taxon>Eukaryota</taxon>
        <taxon>Viridiplantae</taxon>
        <taxon>Streptophyta</taxon>
        <taxon>Embryophyta</taxon>
        <taxon>Tracheophyta</taxon>
        <taxon>Spermatophyta</taxon>
        <taxon>Magnoliopsida</taxon>
        <taxon>eudicotyledons</taxon>
        <taxon>Gunneridae</taxon>
        <taxon>Pentapetalae</taxon>
        <taxon>rosids</taxon>
        <taxon>fabids</taxon>
        <taxon>Cucurbitales</taxon>
        <taxon>Cucurbitaceae</taxon>
        <taxon>Benincaseae</taxon>
        <taxon>Cucumis</taxon>
    </lineage>
</organism>
<dbReference type="Proteomes" id="UP000029981">
    <property type="component" value="Chromosome 6"/>
</dbReference>
<dbReference type="EMBL" id="CM002927">
    <property type="protein sequence ID" value="KGN49327.1"/>
    <property type="molecule type" value="Genomic_DNA"/>
</dbReference>
<protein>
    <submittedName>
        <fullName evidence="1">Uncharacterized protein</fullName>
    </submittedName>
</protein>